<dbReference type="EMBL" id="JBHRTI010000003">
    <property type="protein sequence ID" value="MFC3147094.1"/>
    <property type="molecule type" value="Genomic_DNA"/>
</dbReference>
<gene>
    <name evidence="1" type="ORF">ACFOEN_05495</name>
</gene>
<protein>
    <submittedName>
        <fullName evidence="1">Uncharacterized protein</fullName>
    </submittedName>
</protein>
<proteinExistence type="predicted"/>
<dbReference type="Proteomes" id="UP001595556">
    <property type="component" value="Unassembled WGS sequence"/>
</dbReference>
<organism evidence="1 2">
    <name type="scientific">Piscinibacterium candidicorallinum</name>
    <dbReference type="NCBI Taxonomy" id="1793872"/>
    <lineage>
        <taxon>Bacteria</taxon>
        <taxon>Pseudomonadati</taxon>
        <taxon>Pseudomonadota</taxon>
        <taxon>Betaproteobacteria</taxon>
        <taxon>Burkholderiales</taxon>
        <taxon>Piscinibacterium</taxon>
    </lineage>
</organism>
<dbReference type="RefSeq" id="WP_377301827.1">
    <property type="nucleotide sequence ID" value="NZ_CP180191.1"/>
</dbReference>
<comment type="caution">
    <text evidence="1">The sequence shown here is derived from an EMBL/GenBank/DDBJ whole genome shotgun (WGS) entry which is preliminary data.</text>
</comment>
<accession>A0ABV7GZK4</accession>
<name>A0ABV7GZK4_9BURK</name>
<sequence>MRRRLDTHEQCLKAFTAELKTEIRSSLSAWDTLDRKEASGRRMAYMQVVTLIKRHAEAHGIPLADLGLVDYEVPASPL</sequence>
<evidence type="ECO:0000313" key="1">
    <source>
        <dbReference type="EMBL" id="MFC3147094.1"/>
    </source>
</evidence>
<reference evidence="2" key="1">
    <citation type="journal article" date="2019" name="Int. J. Syst. Evol. Microbiol.">
        <title>The Global Catalogue of Microorganisms (GCM) 10K type strain sequencing project: providing services to taxonomists for standard genome sequencing and annotation.</title>
        <authorList>
            <consortium name="The Broad Institute Genomics Platform"/>
            <consortium name="The Broad Institute Genome Sequencing Center for Infectious Disease"/>
            <person name="Wu L."/>
            <person name="Ma J."/>
        </authorList>
    </citation>
    <scope>NUCLEOTIDE SEQUENCE [LARGE SCALE GENOMIC DNA]</scope>
    <source>
        <strain evidence="2">KCTC 52168</strain>
    </source>
</reference>
<evidence type="ECO:0000313" key="2">
    <source>
        <dbReference type="Proteomes" id="UP001595556"/>
    </source>
</evidence>
<keyword evidence="2" id="KW-1185">Reference proteome</keyword>